<feature type="transmembrane region" description="Helical" evidence="6">
    <location>
        <begin position="228"/>
        <end position="246"/>
    </location>
</feature>
<dbReference type="EMBL" id="JAPQES010000004">
    <property type="protein sequence ID" value="MCY6371473.1"/>
    <property type="molecule type" value="Genomic_DNA"/>
</dbReference>
<evidence type="ECO:0000256" key="6">
    <source>
        <dbReference type="RuleBase" id="RU363041"/>
    </source>
</evidence>
<keyword evidence="8" id="KW-1185">Reference proteome</keyword>
<feature type="transmembrane region" description="Helical" evidence="6">
    <location>
        <begin position="42"/>
        <end position="60"/>
    </location>
</feature>
<dbReference type="InterPro" id="IPR002781">
    <property type="entry name" value="TM_pro_TauE-like"/>
</dbReference>
<dbReference type="Proteomes" id="UP001079657">
    <property type="component" value="Unassembled WGS sequence"/>
</dbReference>
<gene>
    <name evidence="7" type="ORF">OXH55_12555</name>
</gene>
<keyword evidence="4 6" id="KW-1133">Transmembrane helix</keyword>
<comment type="similarity">
    <text evidence="2 6">Belongs to the 4-toluene sulfonate uptake permease (TSUP) (TC 2.A.102) family.</text>
</comment>
<accession>A0ABT4CSS2</accession>
<protein>
    <recommendedName>
        <fullName evidence="6">Probable membrane transporter protein</fullName>
    </recommendedName>
</protein>
<comment type="subcellular location">
    <subcellularLocation>
        <location evidence="6">Cell membrane</location>
        <topology evidence="6">Multi-pass membrane protein</topology>
    </subcellularLocation>
    <subcellularLocation>
        <location evidence="1">Membrane</location>
        <topology evidence="1">Multi-pass membrane protein</topology>
    </subcellularLocation>
</comment>
<dbReference type="RefSeq" id="WP_268050334.1">
    <property type="nucleotide sequence ID" value="NZ_JAPQES010000004.1"/>
</dbReference>
<feature type="transmembrane region" description="Helical" evidence="6">
    <location>
        <begin position="66"/>
        <end position="88"/>
    </location>
</feature>
<feature type="transmembrane region" description="Helical" evidence="6">
    <location>
        <begin position="95"/>
        <end position="113"/>
    </location>
</feature>
<keyword evidence="3 6" id="KW-0812">Transmembrane</keyword>
<sequence>MYIAIALANIIIGVLIGISGIAGFLLPMFYTGVYGFMVADSMAMSFAAFFVSGIIGAYAYHKSGDIDMSIALKMGIGSIVGALLGVWCNNMVSVVLAKRALFIMVFLSGLLLFKNRPGESEDEAVSSLMSNSTFLVVAGVIIALISSFTGAGGPVLTVPLLIALGINVRKSVGISLFNSIFIAFPAFLGYSSNATVPNISMLIALCMFSHGIGVMFGAKISTKINHKVLKMFVAVVSVLVSCYMFYNTL</sequence>
<dbReference type="InterPro" id="IPR051598">
    <property type="entry name" value="TSUP/Inactive_protease-like"/>
</dbReference>
<organism evidence="7 8">
    <name type="scientific">Clostridium ganghwense</name>
    <dbReference type="NCBI Taxonomy" id="312089"/>
    <lineage>
        <taxon>Bacteria</taxon>
        <taxon>Bacillati</taxon>
        <taxon>Bacillota</taxon>
        <taxon>Clostridia</taxon>
        <taxon>Eubacteriales</taxon>
        <taxon>Clostridiaceae</taxon>
        <taxon>Clostridium</taxon>
    </lineage>
</organism>
<keyword evidence="6" id="KW-1003">Cell membrane</keyword>
<evidence type="ECO:0000256" key="5">
    <source>
        <dbReference type="ARBA" id="ARBA00023136"/>
    </source>
</evidence>
<evidence type="ECO:0000256" key="2">
    <source>
        <dbReference type="ARBA" id="ARBA00009142"/>
    </source>
</evidence>
<dbReference type="PANTHER" id="PTHR43701">
    <property type="entry name" value="MEMBRANE TRANSPORTER PROTEIN MJ0441-RELATED"/>
    <property type="match status" value="1"/>
</dbReference>
<feature type="transmembrane region" description="Helical" evidence="6">
    <location>
        <begin position="133"/>
        <end position="164"/>
    </location>
</feature>
<evidence type="ECO:0000313" key="8">
    <source>
        <dbReference type="Proteomes" id="UP001079657"/>
    </source>
</evidence>
<feature type="transmembrane region" description="Helical" evidence="6">
    <location>
        <begin position="6"/>
        <end position="30"/>
    </location>
</feature>
<reference evidence="7" key="1">
    <citation type="submission" date="2022-12" db="EMBL/GenBank/DDBJ databases">
        <authorList>
            <person name="Wang J."/>
        </authorList>
    </citation>
    <scope>NUCLEOTIDE SEQUENCE</scope>
    <source>
        <strain evidence="7">HY-42-06</strain>
    </source>
</reference>
<evidence type="ECO:0000313" key="7">
    <source>
        <dbReference type="EMBL" id="MCY6371473.1"/>
    </source>
</evidence>
<keyword evidence="5 6" id="KW-0472">Membrane</keyword>
<evidence type="ECO:0000256" key="4">
    <source>
        <dbReference type="ARBA" id="ARBA00022989"/>
    </source>
</evidence>
<dbReference type="Pfam" id="PF01925">
    <property type="entry name" value="TauE"/>
    <property type="match status" value="1"/>
</dbReference>
<name>A0ABT4CSS2_9CLOT</name>
<feature type="transmembrane region" description="Helical" evidence="6">
    <location>
        <begin position="171"/>
        <end position="190"/>
    </location>
</feature>
<proteinExistence type="inferred from homology"/>
<evidence type="ECO:0000256" key="1">
    <source>
        <dbReference type="ARBA" id="ARBA00004141"/>
    </source>
</evidence>
<evidence type="ECO:0000256" key="3">
    <source>
        <dbReference type="ARBA" id="ARBA00022692"/>
    </source>
</evidence>
<feature type="transmembrane region" description="Helical" evidence="6">
    <location>
        <begin position="196"/>
        <end position="216"/>
    </location>
</feature>
<dbReference type="PANTHER" id="PTHR43701:SF2">
    <property type="entry name" value="MEMBRANE TRANSPORTER PROTEIN YJNA-RELATED"/>
    <property type="match status" value="1"/>
</dbReference>
<comment type="caution">
    <text evidence="7">The sequence shown here is derived from an EMBL/GenBank/DDBJ whole genome shotgun (WGS) entry which is preliminary data.</text>
</comment>